<comment type="similarity">
    <text evidence="1">Belongs to the GST superfamily.</text>
</comment>
<dbReference type="Proteomes" id="UP000297609">
    <property type="component" value="Unassembled WGS sequence"/>
</dbReference>
<dbReference type="InterPro" id="IPR004046">
    <property type="entry name" value="GST_C"/>
</dbReference>
<organism evidence="5 6">
    <name type="scientific">Leptospira kemamanensis</name>
    <dbReference type="NCBI Taxonomy" id="2484942"/>
    <lineage>
        <taxon>Bacteria</taxon>
        <taxon>Pseudomonadati</taxon>
        <taxon>Spirochaetota</taxon>
        <taxon>Spirochaetia</taxon>
        <taxon>Leptospirales</taxon>
        <taxon>Leptospiraceae</taxon>
        <taxon>Leptospira</taxon>
    </lineage>
</organism>
<accession>A0A4R9JNX7</accession>
<dbReference type="AlphaFoldDB" id="A0A4R9JNX7"/>
<dbReference type="InterPro" id="IPR040079">
    <property type="entry name" value="Glutathione_S-Trfase"/>
</dbReference>
<dbReference type="SUPFAM" id="SSF47616">
    <property type="entry name" value="GST C-terminal domain-like"/>
    <property type="match status" value="1"/>
</dbReference>
<dbReference type="InterPro" id="IPR036249">
    <property type="entry name" value="Thioredoxin-like_sf"/>
</dbReference>
<sequence length="202" mass="23857">MYELYSHPNSTYSKRVHIYLKFRNLEYETIHVALDKLENRKKPFLAINPYGKVPVLRDHEFVLSESSAIIRYLEEKHGFDNPLFPEDLQKRAILNQMINQCESEFCFPGSVIYFAKKFVPEENWEPKRMKDSSKRIGRHFDVLETILSKEQYLFGNQFGILEILYAPFIENVGMMDSKVPNSVEEWITRVMEEPAVKQVLKS</sequence>
<dbReference type="PROSITE" id="PS50405">
    <property type="entry name" value="GST_CTER"/>
    <property type="match status" value="1"/>
</dbReference>
<proteinExistence type="inferred from homology"/>
<dbReference type="EMBL" id="RQGG01000043">
    <property type="protein sequence ID" value="TGL48706.1"/>
    <property type="molecule type" value="Genomic_DNA"/>
</dbReference>
<dbReference type="CDD" id="cd00570">
    <property type="entry name" value="GST_N_family"/>
    <property type="match status" value="1"/>
</dbReference>
<dbReference type="OrthoDB" id="9797500at2"/>
<comment type="caution">
    <text evidence="5">The sequence shown here is derived from an EMBL/GenBank/DDBJ whole genome shotgun (WGS) entry which is preliminary data.</text>
</comment>
<dbReference type="PROSITE" id="PS50404">
    <property type="entry name" value="GST_NTER"/>
    <property type="match status" value="1"/>
</dbReference>
<reference evidence="5" key="1">
    <citation type="journal article" date="2019" name="PLoS Negl. Trop. Dis.">
        <title>Revisiting the worldwide diversity of Leptospira species in the environment.</title>
        <authorList>
            <person name="Vincent A.T."/>
            <person name="Schiettekatte O."/>
            <person name="Bourhy P."/>
            <person name="Veyrier F.J."/>
            <person name="Picardeau M."/>
        </authorList>
    </citation>
    <scope>NUCLEOTIDE SEQUENCE [LARGE SCALE GENOMIC DNA]</scope>
    <source>
        <strain evidence="5">201702454</strain>
    </source>
</reference>
<keyword evidence="2 5" id="KW-0808">Transferase</keyword>
<keyword evidence="6" id="KW-1185">Reference proteome</keyword>
<evidence type="ECO:0000259" key="4">
    <source>
        <dbReference type="PROSITE" id="PS50405"/>
    </source>
</evidence>
<dbReference type="InterPro" id="IPR010987">
    <property type="entry name" value="Glutathione-S-Trfase_C-like"/>
</dbReference>
<dbReference type="Gene3D" id="1.20.1050.130">
    <property type="match status" value="1"/>
</dbReference>
<evidence type="ECO:0000256" key="1">
    <source>
        <dbReference type="ARBA" id="ARBA00007409"/>
    </source>
</evidence>
<dbReference type="CDD" id="cd00299">
    <property type="entry name" value="GST_C_family"/>
    <property type="match status" value="1"/>
</dbReference>
<dbReference type="Pfam" id="PF00043">
    <property type="entry name" value="GST_C"/>
    <property type="match status" value="1"/>
</dbReference>
<dbReference type="Pfam" id="PF13417">
    <property type="entry name" value="GST_N_3"/>
    <property type="match status" value="1"/>
</dbReference>
<dbReference type="SFLD" id="SFLDS00019">
    <property type="entry name" value="Glutathione_Transferase_(cytos"/>
    <property type="match status" value="1"/>
</dbReference>
<evidence type="ECO:0000259" key="3">
    <source>
        <dbReference type="PROSITE" id="PS50404"/>
    </source>
</evidence>
<dbReference type="PANTHER" id="PTHR44051:SF8">
    <property type="entry name" value="GLUTATHIONE S-TRANSFERASE GSTA"/>
    <property type="match status" value="1"/>
</dbReference>
<evidence type="ECO:0000313" key="6">
    <source>
        <dbReference type="Proteomes" id="UP000297609"/>
    </source>
</evidence>
<dbReference type="InterPro" id="IPR036282">
    <property type="entry name" value="Glutathione-S-Trfase_C_sf"/>
</dbReference>
<gene>
    <name evidence="5" type="ORF">EHQ59_14600</name>
</gene>
<dbReference type="RefSeq" id="WP_135620378.1">
    <property type="nucleotide sequence ID" value="NZ_RQGG01000043.1"/>
</dbReference>
<dbReference type="FunFam" id="3.40.30.10:FF:000039">
    <property type="entry name" value="Glutathione S-transferase domain"/>
    <property type="match status" value="1"/>
</dbReference>
<evidence type="ECO:0000256" key="2">
    <source>
        <dbReference type="ARBA" id="ARBA00022679"/>
    </source>
</evidence>
<dbReference type="SUPFAM" id="SSF52833">
    <property type="entry name" value="Thioredoxin-like"/>
    <property type="match status" value="1"/>
</dbReference>
<dbReference type="GO" id="GO:0016740">
    <property type="term" value="F:transferase activity"/>
    <property type="evidence" value="ECO:0007669"/>
    <property type="project" value="UniProtKB-KW"/>
</dbReference>
<feature type="domain" description="GST N-terminal" evidence="3">
    <location>
        <begin position="1"/>
        <end position="81"/>
    </location>
</feature>
<name>A0A4R9JNX7_9LEPT</name>
<evidence type="ECO:0000313" key="5">
    <source>
        <dbReference type="EMBL" id="TGL48706.1"/>
    </source>
</evidence>
<protein>
    <submittedName>
        <fullName evidence="5">Glutathione S-transferase family protein</fullName>
    </submittedName>
</protein>
<dbReference type="PANTHER" id="PTHR44051">
    <property type="entry name" value="GLUTATHIONE S-TRANSFERASE-RELATED"/>
    <property type="match status" value="1"/>
</dbReference>
<dbReference type="InterPro" id="IPR004045">
    <property type="entry name" value="Glutathione_S-Trfase_N"/>
</dbReference>
<feature type="domain" description="GST C-terminal" evidence="4">
    <location>
        <begin position="87"/>
        <end position="202"/>
    </location>
</feature>
<dbReference type="SFLD" id="SFLDG00358">
    <property type="entry name" value="Main_(cytGST)"/>
    <property type="match status" value="1"/>
</dbReference>